<evidence type="ECO:0000313" key="2">
    <source>
        <dbReference type="EMBL" id="MDR5893920.1"/>
    </source>
</evidence>
<keyword evidence="2" id="KW-0255">Endonuclease</keyword>
<sequence>MEEALGCLTRVRVGHSKGRPAPNKPCLLLAIICEIQAGHITSPRVAIDDRLIARYHDLYELAAGRRQEARPWLPLWFLSSDTGPDGQGGSLWQPELPAALNEVIDQLGAPKSLDQLRKRFTAARLHPALYSRLEQESSAREAAALLVTRHFSSSTELLARLHDYLEQAFASGAYEKDPEQLKGTATDSPQQERARSAAFRSLVLEAYDYRCAASRLRYITPDYRYLVEAAHLIPFAESQDDRPTNGLALTPNLHWAMDNQLIAPGPDHRWHVSPAVDALVPDNRWLCELDGQPLVLPREACWQPDRDALAWRLDHLQR</sequence>
<dbReference type="RefSeq" id="WP_309637378.1">
    <property type="nucleotide sequence ID" value="NZ_JARWAL010000013.1"/>
</dbReference>
<evidence type="ECO:0000259" key="1">
    <source>
        <dbReference type="Pfam" id="PF13391"/>
    </source>
</evidence>
<dbReference type="Proteomes" id="UP001252270">
    <property type="component" value="Unassembled WGS sequence"/>
</dbReference>
<name>A0ABU1GQ30_9GAMM</name>
<keyword evidence="2" id="KW-0540">Nuclease</keyword>
<dbReference type="Pfam" id="PF13391">
    <property type="entry name" value="HNH_2"/>
    <property type="match status" value="1"/>
</dbReference>
<evidence type="ECO:0000313" key="3">
    <source>
        <dbReference type="Proteomes" id="UP001252270"/>
    </source>
</evidence>
<dbReference type="GO" id="GO:0004519">
    <property type="term" value="F:endonuclease activity"/>
    <property type="evidence" value="ECO:0007669"/>
    <property type="project" value="UniProtKB-KW"/>
</dbReference>
<dbReference type="EMBL" id="JARWAL010000013">
    <property type="protein sequence ID" value="MDR5893920.1"/>
    <property type="molecule type" value="Genomic_DNA"/>
</dbReference>
<keyword evidence="2" id="KW-0378">Hydrolase</keyword>
<reference evidence="2 3" key="1">
    <citation type="submission" date="2023-04" db="EMBL/GenBank/DDBJ databases">
        <title>A long-awaited taxogenomic arrangement of the family Halomonadaceae.</title>
        <authorList>
            <person name="De La Haba R."/>
            <person name="Chuvochina M."/>
            <person name="Wittouck S."/>
            <person name="Arahal D.R."/>
            <person name="Sanchez-Porro C."/>
            <person name="Hugenholtz P."/>
            <person name="Ventosa A."/>
        </authorList>
    </citation>
    <scope>NUCLEOTIDE SEQUENCE [LARGE SCALE GENOMIC DNA]</scope>
    <source>
        <strain evidence="2 3">DSM 17332</strain>
    </source>
</reference>
<organism evidence="2 3">
    <name type="scientific">Halomonas mongoliensis</name>
    <dbReference type="NCBI Taxonomy" id="321265"/>
    <lineage>
        <taxon>Bacteria</taxon>
        <taxon>Pseudomonadati</taxon>
        <taxon>Pseudomonadota</taxon>
        <taxon>Gammaproteobacteria</taxon>
        <taxon>Oceanospirillales</taxon>
        <taxon>Halomonadaceae</taxon>
        <taxon>Halomonas</taxon>
    </lineage>
</organism>
<keyword evidence="3" id="KW-1185">Reference proteome</keyword>
<protein>
    <submittedName>
        <fullName evidence="2">HNH endonuclease</fullName>
    </submittedName>
</protein>
<dbReference type="InterPro" id="IPR003615">
    <property type="entry name" value="HNH_nuc"/>
</dbReference>
<accession>A0ABU1GQ30</accession>
<proteinExistence type="predicted"/>
<feature type="domain" description="HNH nuclease" evidence="1">
    <location>
        <begin position="211"/>
        <end position="263"/>
    </location>
</feature>
<gene>
    <name evidence="2" type="ORF">QC820_13985</name>
</gene>
<comment type="caution">
    <text evidence="2">The sequence shown here is derived from an EMBL/GenBank/DDBJ whole genome shotgun (WGS) entry which is preliminary data.</text>
</comment>